<accession>A0AAD7K5C0</accession>
<protein>
    <submittedName>
        <fullName evidence="6">Kinase-like domain-containing protein</fullName>
    </submittedName>
</protein>
<organism evidence="6 7">
    <name type="scientific">Mycena metata</name>
    <dbReference type="NCBI Taxonomy" id="1033252"/>
    <lineage>
        <taxon>Eukaryota</taxon>
        <taxon>Fungi</taxon>
        <taxon>Dikarya</taxon>
        <taxon>Basidiomycota</taxon>
        <taxon>Agaricomycotina</taxon>
        <taxon>Agaricomycetes</taxon>
        <taxon>Agaricomycetidae</taxon>
        <taxon>Agaricales</taxon>
        <taxon>Marasmiineae</taxon>
        <taxon>Mycenaceae</taxon>
        <taxon>Mycena</taxon>
    </lineage>
</organism>
<sequence length="593" mass="66471">MWCRDSRVSIRVVSTSFAFTTAHSQTEIPTEASEVEVATLQETLDDYSVSMSSDSVVEALASSPAHRKALLEVRFNPSAVQLRLIPAQLSSELNLGDDPGLRTALRADDERIAAHILPILDSKEAQYRVLNLDPESAQSFLDVIQDVLDRGFFTTREQSHQARRMIGRLAELCDRLPTSLFISGVTERDEHPTFAGGFGDVYRASYNNKPVALKHVRHFLQNSDSEIRRIRLKLCQEALVWRDLRHPQILSFIGIDRESFPSSLCLVSPWMEHGNILRYLKHHGHANVDKLLYQVAQGLEYLHSQNIVHGDLRGTNILITKDWTACLTDFGLSGFSDATASTSTGRRGSLYWMAPELLSPDRFGLKFIRTPATDVYAFGCLCLELYTGRAPFSHLPEPAAMMKIINGERPELRSGPPPMPVILWEHVSEYWAESPISRPVTEVVVKHMLFLALKPYSVTPSQQLLPLSVKPLFAASPDYSRLGTMLHRVFQASATTAIKPDEWDGIYFEVLSAQDPTLFRELVSHTNLDLIMPLNGPALVSQPVILALVHRLSTFISRTPPAGGAFKDAVRWLQRASALLRPEVCFLDRHHLP</sequence>
<name>A0AAD7K5C0_9AGAR</name>
<dbReference type="EMBL" id="JARKIB010000007">
    <property type="protein sequence ID" value="KAJ7778493.1"/>
    <property type="molecule type" value="Genomic_DNA"/>
</dbReference>
<evidence type="ECO:0000259" key="5">
    <source>
        <dbReference type="PROSITE" id="PS50011"/>
    </source>
</evidence>
<evidence type="ECO:0000256" key="1">
    <source>
        <dbReference type="ARBA" id="ARBA00022679"/>
    </source>
</evidence>
<dbReference type="PROSITE" id="PS50011">
    <property type="entry name" value="PROTEIN_KINASE_DOM"/>
    <property type="match status" value="1"/>
</dbReference>
<reference evidence="6" key="1">
    <citation type="submission" date="2023-03" db="EMBL/GenBank/DDBJ databases">
        <title>Massive genome expansion in bonnet fungi (Mycena s.s.) driven by repeated elements and novel gene families across ecological guilds.</title>
        <authorList>
            <consortium name="Lawrence Berkeley National Laboratory"/>
            <person name="Harder C.B."/>
            <person name="Miyauchi S."/>
            <person name="Viragh M."/>
            <person name="Kuo A."/>
            <person name="Thoen E."/>
            <person name="Andreopoulos B."/>
            <person name="Lu D."/>
            <person name="Skrede I."/>
            <person name="Drula E."/>
            <person name="Henrissat B."/>
            <person name="Morin E."/>
            <person name="Kohler A."/>
            <person name="Barry K."/>
            <person name="LaButti K."/>
            <person name="Morin E."/>
            <person name="Salamov A."/>
            <person name="Lipzen A."/>
            <person name="Mereny Z."/>
            <person name="Hegedus B."/>
            <person name="Baldrian P."/>
            <person name="Stursova M."/>
            <person name="Weitz H."/>
            <person name="Taylor A."/>
            <person name="Grigoriev I.V."/>
            <person name="Nagy L.G."/>
            <person name="Martin F."/>
            <person name="Kauserud H."/>
        </authorList>
    </citation>
    <scope>NUCLEOTIDE SEQUENCE</scope>
    <source>
        <strain evidence="6">CBHHK182m</strain>
    </source>
</reference>
<feature type="domain" description="Protein kinase" evidence="5">
    <location>
        <begin position="187"/>
        <end position="450"/>
    </location>
</feature>
<evidence type="ECO:0000313" key="6">
    <source>
        <dbReference type="EMBL" id="KAJ7778493.1"/>
    </source>
</evidence>
<keyword evidence="1" id="KW-0808">Transferase</keyword>
<evidence type="ECO:0000313" key="7">
    <source>
        <dbReference type="Proteomes" id="UP001215598"/>
    </source>
</evidence>
<evidence type="ECO:0000256" key="2">
    <source>
        <dbReference type="ARBA" id="ARBA00022741"/>
    </source>
</evidence>
<keyword evidence="2" id="KW-0547">Nucleotide-binding</keyword>
<evidence type="ECO:0000256" key="4">
    <source>
        <dbReference type="ARBA" id="ARBA00022840"/>
    </source>
</evidence>
<dbReference type="GO" id="GO:0005524">
    <property type="term" value="F:ATP binding"/>
    <property type="evidence" value="ECO:0007669"/>
    <property type="project" value="UniProtKB-KW"/>
</dbReference>
<proteinExistence type="predicted"/>
<evidence type="ECO:0000256" key="3">
    <source>
        <dbReference type="ARBA" id="ARBA00022777"/>
    </source>
</evidence>
<dbReference type="PANTHER" id="PTHR44329">
    <property type="entry name" value="SERINE/THREONINE-PROTEIN KINASE TNNI3K-RELATED"/>
    <property type="match status" value="1"/>
</dbReference>
<dbReference type="Pfam" id="PF07714">
    <property type="entry name" value="PK_Tyr_Ser-Thr"/>
    <property type="match status" value="1"/>
</dbReference>
<keyword evidence="4" id="KW-0067">ATP-binding</keyword>
<dbReference type="InterPro" id="IPR000719">
    <property type="entry name" value="Prot_kinase_dom"/>
</dbReference>
<dbReference type="Proteomes" id="UP001215598">
    <property type="component" value="Unassembled WGS sequence"/>
</dbReference>
<keyword evidence="3 6" id="KW-0418">Kinase</keyword>
<dbReference type="InterPro" id="IPR008266">
    <property type="entry name" value="Tyr_kinase_AS"/>
</dbReference>
<dbReference type="InterPro" id="IPR011009">
    <property type="entry name" value="Kinase-like_dom_sf"/>
</dbReference>
<dbReference type="SUPFAM" id="SSF56112">
    <property type="entry name" value="Protein kinase-like (PK-like)"/>
    <property type="match status" value="1"/>
</dbReference>
<dbReference type="Gene3D" id="1.10.510.10">
    <property type="entry name" value="Transferase(Phosphotransferase) domain 1"/>
    <property type="match status" value="1"/>
</dbReference>
<dbReference type="InterPro" id="IPR001245">
    <property type="entry name" value="Ser-Thr/Tyr_kinase_cat_dom"/>
</dbReference>
<dbReference type="AlphaFoldDB" id="A0AAD7K5C0"/>
<dbReference type="InterPro" id="IPR051681">
    <property type="entry name" value="Ser/Thr_Kinases-Pseudokinases"/>
</dbReference>
<keyword evidence="7" id="KW-1185">Reference proteome</keyword>
<dbReference type="PROSITE" id="PS00109">
    <property type="entry name" value="PROTEIN_KINASE_TYR"/>
    <property type="match status" value="1"/>
</dbReference>
<gene>
    <name evidence="6" type="ORF">B0H16DRAFT_1503719</name>
</gene>
<dbReference type="GO" id="GO:0004674">
    <property type="term" value="F:protein serine/threonine kinase activity"/>
    <property type="evidence" value="ECO:0007669"/>
    <property type="project" value="TreeGrafter"/>
</dbReference>
<comment type="caution">
    <text evidence="6">The sequence shown here is derived from an EMBL/GenBank/DDBJ whole genome shotgun (WGS) entry which is preliminary data.</text>
</comment>
<dbReference type="PANTHER" id="PTHR44329:SF288">
    <property type="entry name" value="MITOGEN-ACTIVATED PROTEIN KINASE KINASE KINASE 20"/>
    <property type="match status" value="1"/>
</dbReference>